<dbReference type="AlphaFoldDB" id="A0A836HP93"/>
<keyword evidence="2" id="KW-1185">Reference proteome</keyword>
<reference evidence="1 2" key="1">
    <citation type="submission" date="2021-02" db="EMBL/GenBank/DDBJ databases">
        <title>Porcisia hertigi Genome sequencing and assembly.</title>
        <authorList>
            <person name="Almutairi H."/>
            <person name="Gatherer D."/>
        </authorList>
    </citation>
    <scope>NUCLEOTIDE SEQUENCE [LARGE SCALE GENOMIC DNA]</scope>
    <source>
        <strain evidence="1 2">C119</strain>
    </source>
</reference>
<comment type="caution">
    <text evidence="1">The sequence shown here is derived from an EMBL/GenBank/DDBJ whole genome shotgun (WGS) entry which is preliminary data.</text>
</comment>
<protein>
    <submittedName>
        <fullName evidence="1">Uncharacterized protein</fullName>
    </submittedName>
</protein>
<evidence type="ECO:0000313" key="1">
    <source>
        <dbReference type="EMBL" id="KAG5489917.1"/>
    </source>
</evidence>
<dbReference type="GeneID" id="94286165"/>
<proteinExistence type="predicted"/>
<dbReference type="RefSeq" id="XP_067752245.1">
    <property type="nucleotide sequence ID" value="XM_067896088.1"/>
</dbReference>
<accession>A0A836HP93</accession>
<sequence length="165" mass="17755">MDFEALLTNDALHPLMSEFALHLMDHPDTASLISRLPAPSIAMLYNTALLCSSASTRLQDKSTQETERLCALVLDTYALRSNGIDKGKPEVRGTGKQWVRPRSVGDSSATAIVYAPLCGQFFEAEGTQPLLEEVLAVREAQLQHCIATLAAGSPPAPSTSNSPYP</sequence>
<evidence type="ECO:0000313" key="2">
    <source>
        <dbReference type="Proteomes" id="UP000674318"/>
    </source>
</evidence>
<organism evidence="1 2">
    <name type="scientific">Porcisia hertigi</name>
    <dbReference type="NCBI Taxonomy" id="2761500"/>
    <lineage>
        <taxon>Eukaryota</taxon>
        <taxon>Discoba</taxon>
        <taxon>Euglenozoa</taxon>
        <taxon>Kinetoplastea</taxon>
        <taxon>Metakinetoplastina</taxon>
        <taxon>Trypanosomatida</taxon>
        <taxon>Trypanosomatidae</taxon>
        <taxon>Leishmaniinae</taxon>
        <taxon>Porcisia</taxon>
    </lineage>
</organism>
<dbReference type="KEGG" id="phet:94286165"/>
<name>A0A836HP93_9TRYP</name>
<gene>
    <name evidence="1" type="ORF">JKF63_00034</name>
</gene>
<dbReference type="Proteomes" id="UP000674318">
    <property type="component" value="Unassembled WGS sequence"/>
</dbReference>
<dbReference type="EMBL" id="JAFJZO010000036">
    <property type="protein sequence ID" value="KAG5489917.1"/>
    <property type="molecule type" value="Genomic_DNA"/>
</dbReference>
<dbReference type="OrthoDB" id="263666at2759"/>